<proteinExistence type="predicted"/>
<dbReference type="Proteomes" id="UP000613030">
    <property type="component" value="Unassembled WGS sequence"/>
</dbReference>
<dbReference type="PANTHER" id="PTHR44520:SF2">
    <property type="entry name" value="RESPONSE REGULATOR RCP1"/>
    <property type="match status" value="1"/>
</dbReference>
<dbReference type="SMART" id="SM00448">
    <property type="entry name" value="REC"/>
    <property type="match status" value="1"/>
</dbReference>
<dbReference type="EMBL" id="JAERRB010000005">
    <property type="protein sequence ID" value="MBL0742691.1"/>
    <property type="molecule type" value="Genomic_DNA"/>
</dbReference>
<organism evidence="3 4">
    <name type="scientific">Chryseolinea lacunae</name>
    <dbReference type="NCBI Taxonomy" id="2801331"/>
    <lineage>
        <taxon>Bacteria</taxon>
        <taxon>Pseudomonadati</taxon>
        <taxon>Bacteroidota</taxon>
        <taxon>Cytophagia</taxon>
        <taxon>Cytophagales</taxon>
        <taxon>Fulvivirgaceae</taxon>
        <taxon>Chryseolinea</taxon>
    </lineage>
</organism>
<evidence type="ECO:0000256" key="1">
    <source>
        <dbReference type="PROSITE-ProRule" id="PRU00169"/>
    </source>
</evidence>
<evidence type="ECO:0000259" key="2">
    <source>
        <dbReference type="PROSITE" id="PS50110"/>
    </source>
</evidence>
<feature type="modified residue" description="4-aspartylphosphate" evidence="1">
    <location>
        <position position="59"/>
    </location>
</feature>
<dbReference type="Gene3D" id="3.40.50.2300">
    <property type="match status" value="1"/>
</dbReference>
<dbReference type="RefSeq" id="WP_202011197.1">
    <property type="nucleotide sequence ID" value="NZ_JAERRB010000005.1"/>
</dbReference>
<dbReference type="PANTHER" id="PTHR44520">
    <property type="entry name" value="RESPONSE REGULATOR RCP1-RELATED"/>
    <property type="match status" value="1"/>
</dbReference>
<keyword evidence="1" id="KW-0597">Phosphoprotein</keyword>
<comment type="caution">
    <text evidence="3">The sequence shown here is derived from an EMBL/GenBank/DDBJ whole genome shotgun (WGS) entry which is preliminary data.</text>
</comment>
<keyword evidence="4" id="KW-1185">Reference proteome</keyword>
<dbReference type="SUPFAM" id="SSF52172">
    <property type="entry name" value="CheY-like"/>
    <property type="match status" value="1"/>
</dbReference>
<evidence type="ECO:0000313" key="3">
    <source>
        <dbReference type="EMBL" id="MBL0742691.1"/>
    </source>
</evidence>
<dbReference type="PROSITE" id="PS50110">
    <property type="entry name" value="RESPONSE_REGULATORY"/>
    <property type="match status" value="1"/>
</dbReference>
<dbReference type="Pfam" id="PF00072">
    <property type="entry name" value="Response_reg"/>
    <property type="match status" value="1"/>
</dbReference>
<dbReference type="InterPro" id="IPR052893">
    <property type="entry name" value="TCS_response_regulator"/>
</dbReference>
<gene>
    <name evidence="3" type="ORF">JI741_15805</name>
</gene>
<reference evidence="3 4" key="1">
    <citation type="submission" date="2021-01" db="EMBL/GenBank/DDBJ databases">
        <title>Chryseolinea sp. Jin1 Genome sequencing and assembly.</title>
        <authorList>
            <person name="Kim I."/>
        </authorList>
    </citation>
    <scope>NUCLEOTIDE SEQUENCE [LARGE SCALE GENOMIC DNA]</scope>
    <source>
        <strain evidence="3 4">Jin1</strain>
    </source>
</reference>
<sequence>MKSLKTILLVEDDRDDQELFIDALTDIKDTILFDVVHNGRQAIERLQRALTLPSVIFMDINMPVMNGIECLSEIAKDPAINGVPVIMLSSSVAHREQVRGLGAVAFIEKTSSLETFRNALRQTLQVAG</sequence>
<dbReference type="InterPro" id="IPR011006">
    <property type="entry name" value="CheY-like_superfamily"/>
</dbReference>
<name>A0ABS1KTE4_9BACT</name>
<dbReference type="InterPro" id="IPR001789">
    <property type="entry name" value="Sig_transdc_resp-reg_receiver"/>
</dbReference>
<evidence type="ECO:0000313" key="4">
    <source>
        <dbReference type="Proteomes" id="UP000613030"/>
    </source>
</evidence>
<feature type="domain" description="Response regulatory" evidence="2">
    <location>
        <begin position="6"/>
        <end position="124"/>
    </location>
</feature>
<accession>A0ABS1KTE4</accession>
<protein>
    <submittedName>
        <fullName evidence="3">Response regulator</fullName>
    </submittedName>
</protein>